<dbReference type="PROSITE" id="PS50995">
    <property type="entry name" value="HTH_MARR_2"/>
    <property type="match status" value="1"/>
</dbReference>
<dbReference type="SUPFAM" id="SSF46785">
    <property type="entry name" value="Winged helix' DNA-binding domain"/>
    <property type="match status" value="1"/>
</dbReference>
<proteinExistence type="predicted"/>
<dbReference type="PANTHER" id="PTHR39515">
    <property type="entry name" value="CONSERVED PROTEIN"/>
    <property type="match status" value="1"/>
</dbReference>
<evidence type="ECO:0000313" key="3">
    <source>
        <dbReference type="Proteomes" id="UP000549971"/>
    </source>
</evidence>
<evidence type="ECO:0000313" key="2">
    <source>
        <dbReference type="EMBL" id="MBB5833341.1"/>
    </source>
</evidence>
<reference evidence="2 3" key="1">
    <citation type="submission" date="2020-08" db="EMBL/GenBank/DDBJ databases">
        <title>Sequencing the genomes of 1000 actinobacteria strains.</title>
        <authorList>
            <person name="Klenk H.-P."/>
        </authorList>
    </citation>
    <scope>NUCLEOTIDE SEQUENCE [LARGE SCALE GENOMIC DNA]</scope>
    <source>
        <strain evidence="2 3">DSM 28967</strain>
    </source>
</reference>
<name>A0A7W9MR77_9ACTN</name>
<organism evidence="2 3">
    <name type="scientific">Kribbella italica</name>
    <dbReference type="NCBI Taxonomy" id="1540520"/>
    <lineage>
        <taxon>Bacteria</taxon>
        <taxon>Bacillati</taxon>
        <taxon>Actinomycetota</taxon>
        <taxon>Actinomycetes</taxon>
        <taxon>Propionibacteriales</taxon>
        <taxon>Kribbellaceae</taxon>
        <taxon>Kribbella</taxon>
    </lineage>
</organism>
<dbReference type="Pfam" id="PF01047">
    <property type="entry name" value="MarR"/>
    <property type="match status" value="1"/>
</dbReference>
<comment type="caution">
    <text evidence="2">The sequence shown here is derived from an EMBL/GenBank/DDBJ whole genome shotgun (WGS) entry which is preliminary data.</text>
</comment>
<evidence type="ECO:0000259" key="1">
    <source>
        <dbReference type="PROSITE" id="PS50995"/>
    </source>
</evidence>
<feature type="domain" description="HTH marR-type" evidence="1">
    <location>
        <begin position="3"/>
        <end position="135"/>
    </location>
</feature>
<dbReference type="InterPro" id="IPR036390">
    <property type="entry name" value="WH_DNA-bd_sf"/>
</dbReference>
<dbReference type="Gene3D" id="1.10.10.10">
    <property type="entry name" value="Winged helix-like DNA-binding domain superfamily/Winged helix DNA-binding domain"/>
    <property type="match status" value="1"/>
</dbReference>
<keyword evidence="2" id="KW-0238">DNA-binding</keyword>
<dbReference type="RefSeq" id="WP_184793242.1">
    <property type="nucleotide sequence ID" value="NZ_JACHMY010000001.1"/>
</dbReference>
<dbReference type="GO" id="GO:0003677">
    <property type="term" value="F:DNA binding"/>
    <property type="evidence" value="ECO:0007669"/>
    <property type="project" value="UniProtKB-KW"/>
</dbReference>
<accession>A0A7W9MR77</accession>
<dbReference type="AlphaFoldDB" id="A0A7W9MR77"/>
<dbReference type="GO" id="GO:0003700">
    <property type="term" value="F:DNA-binding transcription factor activity"/>
    <property type="evidence" value="ECO:0007669"/>
    <property type="project" value="InterPro"/>
</dbReference>
<sequence>MSDTETLNKLRGVISRLARELNATATDEGLTPTQASVLGLIAFRGPLGLTELAQLEGLNPTMVSRVIGRLTELGLIQRDPNPADLRAIQVEATAQGHELQKRIKLLRTEAIGKCLDQLPEESARTIIDALPALEELAIALRSTHG</sequence>
<dbReference type="PANTHER" id="PTHR39515:SF2">
    <property type="entry name" value="HTH-TYPE TRANSCRIPTIONAL REGULATOR RV0880"/>
    <property type="match status" value="1"/>
</dbReference>
<dbReference type="InterPro" id="IPR000835">
    <property type="entry name" value="HTH_MarR-typ"/>
</dbReference>
<dbReference type="InterPro" id="IPR052526">
    <property type="entry name" value="HTH-type_Bedaq_tolerance"/>
</dbReference>
<protein>
    <submittedName>
        <fullName evidence="2">DNA-binding MarR family transcriptional regulator</fullName>
    </submittedName>
</protein>
<keyword evidence="3" id="KW-1185">Reference proteome</keyword>
<dbReference type="EMBL" id="JACHMY010000001">
    <property type="protein sequence ID" value="MBB5833341.1"/>
    <property type="molecule type" value="Genomic_DNA"/>
</dbReference>
<dbReference type="InterPro" id="IPR036388">
    <property type="entry name" value="WH-like_DNA-bd_sf"/>
</dbReference>
<dbReference type="SMART" id="SM00347">
    <property type="entry name" value="HTH_MARR"/>
    <property type="match status" value="1"/>
</dbReference>
<gene>
    <name evidence="2" type="ORF">HDA39_000075</name>
</gene>
<dbReference type="Proteomes" id="UP000549971">
    <property type="component" value="Unassembled WGS sequence"/>
</dbReference>